<feature type="non-terminal residue" evidence="6">
    <location>
        <position position="1"/>
    </location>
</feature>
<sequence length="154" mass="16579">QSRCRSRLARCSRRGCDRRRSSRWTNATTIMVTKIVIVALGLLFCVNGTFGLSCRPCHKVDCGPPPSCSYDVIKSICGCCYTCAKGPGDKCGGPWGASGECTQGLTCQLDHTHPGNDFNKDGICVGNVPQGIVFPGTYRRLRGIRPRRAVAAAP</sequence>
<dbReference type="GO" id="GO:0005576">
    <property type="term" value="C:extracellular region"/>
    <property type="evidence" value="ECO:0007669"/>
    <property type="project" value="UniProtKB-SubCell"/>
</dbReference>
<dbReference type="PROSITE" id="PS51323">
    <property type="entry name" value="IGFBP_N_2"/>
    <property type="match status" value="1"/>
</dbReference>
<dbReference type="Proteomes" id="UP001497623">
    <property type="component" value="Unassembled WGS sequence"/>
</dbReference>
<organism evidence="6 7">
    <name type="scientific">Meganyctiphanes norvegica</name>
    <name type="common">Northern krill</name>
    <name type="synonym">Thysanopoda norvegica</name>
    <dbReference type="NCBI Taxonomy" id="48144"/>
    <lineage>
        <taxon>Eukaryota</taxon>
        <taxon>Metazoa</taxon>
        <taxon>Ecdysozoa</taxon>
        <taxon>Arthropoda</taxon>
        <taxon>Crustacea</taxon>
        <taxon>Multicrustacea</taxon>
        <taxon>Malacostraca</taxon>
        <taxon>Eumalacostraca</taxon>
        <taxon>Eucarida</taxon>
        <taxon>Euphausiacea</taxon>
        <taxon>Euphausiidae</taxon>
        <taxon>Meganyctiphanes</taxon>
    </lineage>
</organism>
<evidence type="ECO:0000313" key="7">
    <source>
        <dbReference type="Proteomes" id="UP001497623"/>
    </source>
</evidence>
<name>A0AAV2SA56_MEGNR</name>
<dbReference type="GO" id="GO:0001558">
    <property type="term" value="P:regulation of cell growth"/>
    <property type="evidence" value="ECO:0007669"/>
    <property type="project" value="InterPro"/>
</dbReference>
<gene>
    <name evidence="6" type="ORF">MNOR_LOCUS34152</name>
</gene>
<keyword evidence="4" id="KW-1015">Disulfide bond</keyword>
<dbReference type="AlphaFoldDB" id="A0AAV2SA56"/>
<comment type="subcellular location">
    <subcellularLocation>
        <location evidence="1">Secreted</location>
    </subcellularLocation>
</comment>
<dbReference type="EMBL" id="CAXKWB010051604">
    <property type="protein sequence ID" value="CAL4171546.1"/>
    <property type="molecule type" value="Genomic_DNA"/>
</dbReference>
<keyword evidence="7" id="KW-1185">Reference proteome</keyword>
<dbReference type="Gene3D" id="4.10.40.20">
    <property type="match status" value="1"/>
</dbReference>
<dbReference type="GO" id="GO:0009966">
    <property type="term" value="P:regulation of signal transduction"/>
    <property type="evidence" value="ECO:0007669"/>
    <property type="project" value="TreeGrafter"/>
</dbReference>
<reference evidence="6 7" key="1">
    <citation type="submission" date="2024-05" db="EMBL/GenBank/DDBJ databases">
        <authorList>
            <person name="Wallberg A."/>
        </authorList>
    </citation>
    <scope>NUCLEOTIDE SEQUENCE [LARGE SCALE GENOMIC DNA]</scope>
</reference>
<evidence type="ECO:0000313" key="6">
    <source>
        <dbReference type="EMBL" id="CAL4171546.1"/>
    </source>
</evidence>
<accession>A0AAV2SA56</accession>
<feature type="domain" description="IGFBP N-terminal" evidence="5">
    <location>
        <begin position="50"/>
        <end position="127"/>
    </location>
</feature>
<dbReference type="SMART" id="SM00121">
    <property type="entry name" value="IB"/>
    <property type="match status" value="1"/>
</dbReference>
<evidence type="ECO:0000256" key="1">
    <source>
        <dbReference type="ARBA" id="ARBA00004613"/>
    </source>
</evidence>
<dbReference type="PANTHER" id="PTHR14186:SF20">
    <property type="entry name" value="CYSTEINE-RICH MOTOR NEURON 1 PROTEIN-LIKE"/>
    <property type="match status" value="1"/>
</dbReference>
<protein>
    <recommendedName>
        <fullName evidence="5">IGFBP N-terminal domain-containing protein</fullName>
    </recommendedName>
</protein>
<dbReference type="Pfam" id="PF00219">
    <property type="entry name" value="IGFBP"/>
    <property type="match status" value="1"/>
</dbReference>
<evidence type="ECO:0000256" key="2">
    <source>
        <dbReference type="ARBA" id="ARBA00022525"/>
    </source>
</evidence>
<dbReference type="InterPro" id="IPR000867">
    <property type="entry name" value="IGFBP-like"/>
</dbReference>
<dbReference type="GO" id="GO:0005520">
    <property type="term" value="F:insulin-like growth factor binding"/>
    <property type="evidence" value="ECO:0007669"/>
    <property type="project" value="InterPro"/>
</dbReference>
<proteinExistence type="predicted"/>
<comment type="caution">
    <text evidence="6">The sequence shown here is derived from an EMBL/GenBank/DDBJ whole genome shotgun (WGS) entry which is preliminary data.</text>
</comment>
<dbReference type="SUPFAM" id="SSF57184">
    <property type="entry name" value="Growth factor receptor domain"/>
    <property type="match status" value="1"/>
</dbReference>
<evidence type="ECO:0000259" key="5">
    <source>
        <dbReference type="PROSITE" id="PS51323"/>
    </source>
</evidence>
<evidence type="ECO:0000256" key="4">
    <source>
        <dbReference type="ARBA" id="ARBA00023157"/>
    </source>
</evidence>
<keyword evidence="3" id="KW-0732">Signal</keyword>
<dbReference type="InterPro" id="IPR011390">
    <property type="entry name" value="IGFBP_rP_mac25"/>
</dbReference>
<keyword evidence="2" id="KW-0964">Secreted</keyword>
<dbReference type="InterPro" id="IPR009030">
    <property type="entry name" value="Growth_fac_rcpt_cys_sf"/>
</dbReference>
<dbReference type="PANTHER" id="PTHR14186">
    <property type="entry name" value="INSULIN-LIKE GROWTH FACTOR BINDING PROTEIN-RELATED"/>
    <property type="match status" value="1"/>
</dbReference>
<evidence type="ECO:0000256" key="3">
    <source>
        <dbReference type="ARBA" id="ARBA00022729"/>
    </source>
</evidence>